<dbReference type="Proteomes" id="UP000094056">
    <property type="component" value="Unassembled WGS sequence"/>
</dbReference>
<organism evidence="9 10">
    <name type="scientific">Candidatus Scalindua rubra</name>
    <dbReference type="NCBI Taxonomy" id="1872076"/>
    <lineage>
        <taxon>Bacteria</taxon>
        <taxon>Pseudomonadati</taxon>
        <taxon>Planctomycetota</taxon>
        <taxon>Candidatus Brocadiia</taxon>
        <taxon>Candidatus Brocadiales</taxon>
        <taxon>Candidatus Scalinduaceae</taxon>
        <taxon>Candidatus Scalindua</taxon>
    </lineage>
</organism>
<evidence type="ECO:0000256" key="4">
    <source>
        <dbReference type="PIRSR" id="PIRSR606118-50"/>
    </source>
</evidence>
<feature type="domain" description="Resolvase/invertase-type recombinase catalytic" evidence="7">
    <location>
        <begin position="3"/>
        <end position="150"/>
    </location>
</feature>
<dbReference type="GO" id="GO:0000150">
    <property type="term" value="F:DNA strand exchange activity"/>
    <property type="evidence" value="ECO:0007669"/>
    <property type="project" value="InterPro"/>
</dbReference>
<dbReference type="CDD" id="cd00338">
    <property type="entry name" value="Ser_Recombinase"/>
    <property type="match status" value="1"/>
</dbReference>
<gene>
    <name evidence="9" type="primary">tnpR</name>
    <name evidence="9" type="ORF">SCARUB_04454</name>
</gene>
<dbReference type="Gene3D" id="3.40.50.1390">
    <property type="entry name" value="Resolvase, N-terminal catalytic domain"/>
    <property type="match status" value="1"/>
</dbReference>
<evidence type="ECO:0000313" key="9">
    <source>
        <dbReference type="EMBL" id="ODS30435.1"/>
    </source>
</evidence>
<evidence type="ECO:0000256" key="5">
    <source>
        <dbReference type="PROSITE-ProRule" id="PRU10137"/>
    </source>
</evidence>
<keyword evidence="3" id="KW-0233">DNA recombination</keyword>
<dbReference type="InterPro" id="IPR025827">
    <property type="entry name" value="Zn_ribbon_recom_dom"/>
</dbReference>
<dbReference type="Pfam" id="PF13408">
    <property type="entry name" value="Zn_ribbon_recom"/>
    <property type="match status" value="1"/>
</dbReference>
<feature type="active site" description="O-(5'-phospho-DNA)-serine intermediate" evidence="4 5">
    <location>
        <position position="11"/>
    </location>
</feature>
<keyword evidence="1" id="KW-0229">DNA integration</keyword>
<evidence type="ECO:0000259" key="8">
    <source>
        <dbReference type="PROSITE" id="PS51737"/>
    </source>
</evidence>
<keyword evidence="2" id="KW-0238">DNA-binding</keyword>
<dbReference type="InterPro" id="IPR006119">
    <property type="entry name" value="Resolv_N"/>
</dbReference>
<evidence type="ECO:0000256" key="3">
    <source>
        <dbReference type="ARBA" id="ARBA00023172"/>
    </source>
</evidence>
<dbReference type="Pfam" id="PF07508">
    <property type="entry name" value="Recombinase"/>
    <property type="match status" value="1"/>
</dbReference>
<dbReference type="PANTHER" id="PTHR30461:SF23">
    <property type="entry name" value="DNA RECOMBINASE-RELATED"/>
    <property type="match status" value="1"/>
</dbReference>
<dbReference type="Pfam" id="PF00239">
    <property type="entry name" value="Resolvase"/>
    <property type="match status" value="1"/>
</dbReference>
<dbReference type="InterPro" id="IPR050639">
    <property type="entry name" value="SSR_resolvase"/>
</dbReference>
<name>A0A1E3X481_9BACT</name>
<comment type="caution">
    <text evidence="9">The sequence shown here is derived from an EMBL/GenBank/DDBJ whole genome shotgun (WGS) entry which is preliminary data.</text>
</comment>
<dbReference type="SUPFAM" id="SSF53041">
    <property type="entry name" value="Resolvase-like"/>
    <property type="match status" value="1"/>
</dbReference>
<sequence>MKTAAIYARVSSERQRDEQAIGSQIEALLEFAQTKELIVPSEWMFQDEGYSGAVLSRPGLERLRDLVYEGEVETILVYSPDRLSRKYAYQVLLIEEFTRHGAEVVFVKSPQGSTPEEELLLQFQGMIAEYERAQIAERSRRGKRYRARSGLVNVLSGAPYGYRYVKKTENSAAYYELVEEEAEAVRNIYCWYTEEGLSIGEITRMLTSSGIPTRFGKGFWDRSTVWAMLRNPAYKGTACFGKTEKADRKRVTRSLRKRGGFSPRCSSNHERPREEWIEIAVPPIVREDTFALAQERLERNKQLSRRHTKEPTILQGLLVCSLCGYALYRTSTRTSKRKIYYYRCLGSDNYRYPNGSKCDNRPIRQDYLDELVWEKIMDLLEDPELIHKEINRRVQETQNSNPAKLRKETLIKEITRLQKGIDRLLSAYQEGLIELPELRIRIQSLRKRETALKSEQQSIEAKMIDQTNNLRLINHIDDFLSSIRKSAEDLSILERQKILQLIVKEIHVDYDTITIKHSIPTTKLFTNPTGISGSTGHSNVPGYLLRGRRHKSDAR</sequence>
<dbReference type="EMBL" id="MAYW01000225">
    <property type="protein sequence ID" value="ODS30435.1"/>
    <property type="molecule type" value="Genomic_DNA"/>
</dbReference>
<evidence type="ECO:0000256" key="1">
    <source>
        <dbReference type="ARBA" id="ARBA00022908"/>
    </source>
</evidence>
<dbReference type="PANTHER" id="PTHR30461">
    <property type="entry name" value="DNA-INVERTASE FROM LAMBDOID PROPHAGE"/>
    <property type="match status" value="1"/>
</dbReference>
<reference evidence="9 10" key="1">
    <citation type="submission" date="2016-07" db="EMBL/GenBank/DDBJ databases">
        <title>Draft genome of Scalindua rubra, obtained from a brine-seawater interface in the Red Sea, sheds light on salt adaptation in anammox bacteria.</title>
        <authorList>
            <person name="Speth D.R."/>
            <person name="Lagkouvardos I."/>
            <person name="Wang Y."/>
            <person name="Qian P.-Y."/>
            <person name="Dutilh B.E."/>
            <person name="Jetten M.S."/>
        </authorList>
    </citation>
    <scope>NUCLEOTIDE SEQUENCE [LARGE SCALE GENOMIC DNA]</scope>
    <source>
        <strain evidence="9">BSI-1</strain>
    </source>
</reference>
<dbReference type="InterPro" id="IPR038109">
    <property type="entry name" value="DNA_bind_recomb_sf"/>
</dbReference>
<dbReference type="InterPro" id="IPR036162">
    <property type="entry name" value="Resolvase-like_N_sf"/>
</dbReference>
<dbReference type="PATRIC" id="fig|1872076.5.peg.5338"/>
<dbReference type="PROSITE" id="PS00397">
    <property type="entry name" value="RECOMBINASES_1"/>
    <property type="match status" value="1"/>
</dbReference>
<dbReference type="InterPro" id="IPR006118">
    <property type="entry name" value="Recombinase_CS"/>
</dbReference>
<evidence type="ECO:0000313" key="10">
    <source>
        <dbReference type="Proteomes" id="UP000094056"/>
    </source>
</evidence>
<dbReference type="SMART" id="SM00857">
    <property type="entry name" value="Resolvase"/>
    <property type="match status" value="1"/>
</dbReference>
<dbReference type="PROSITE" id="PS51737">
    <property type="entry name" value="RECOMBINASE_DNA_BIND"/>
    <property type="match status" value="1"/>
</dbReference>
<evidence type="ECO:0000256" key="2">
    <source>
        <dbReference type="ARBA" id="ARBA00023125"/>
    </source>
</evidence>
<dbReference type="AlphaFoldDB" id="A0A1E3X481"/>
<feature type="domain" description="Recombinase" evidence="8">
    <location>
        <begin position="159"/>
        <end position="303"/>
    </location>
</feature>
<dbReference type="PROSITE" id="PS51736">
    <property type="entry name" value="RECOMBINASES_3"/>
    <property type="match status" value="1"/>
</dbReference>
<feature type="compositionally biased region" description="Basic residues" evidence="6">
    <location>
        <begin position="546"/>
        <end position="555"/>
    </location>
</feature>
<dbReference type="Gene3D" id="3.90.1750.20">
    <property type="entry name" value="Putative Large Serine Recombinase, Chain B, Domain 2"/>
    <property type="match status" value="1"/>
</dbReference>
<feature type="compositionally biased region" description="Polar residues" evidence="6">
    <location>
        <begin position="529"/>
        <end position="538"/>
    </location>
</feature>
<dbReference type="GO" id="GO:0003677">
    <property type="term" value="F:DNA binding"/>
    <property type="evidence" value="ECO:0007669"/>
    <property type="project" value="UniProtKB-KW"/>
</dbReference>
<proteinExistence type="predicted"/>
<evidence type="ECO:0000259" key="7">
    <source>
        <dbReference type="PROSITE" id="PS51736"/>
    </source>
</evidence>
<evidence type="ECO:0000256" key="6">
    <source>
        <dbReference type="SAM" id="MobiDB-lite"/>
    </source>
</evidence>
<dbReference type="GO" id="GO:0015074">
    <property type="term" value="P:DNA integration"/>
    <property type="evidence" value="ECO:0007669"/>
    <property type="project" value="UniProtKB-KW"/>
</dbReference>
<accession>A0A1E3X481</accession>
<dbReference type="InterPro" id="IPR011109">
    <property type="entry name" value="DNA_bind_recombinase_dom"/>
</dbReference>
<protein>
    <submittedName>
        <fullName evidence="9">Transposon Tn3 resolvase</fullName>
    </submittedName>
</protein>
<feature type="region of interest" description="Disordered" evidence="6">
    <location>
        <begin position="529"/>
        <end position="555"/>
    </location>
</feature>